<keyword evidence="3" id="KW-1185">Reference proteome</keyword>
<feature type="region of interest" description="Disordered" evidence="1">
    <location>
        <begin position="1"/>
        <end position="25"/>
    </location>
</feature>
<name>A0A7J5YUQ2_DISMA</name>
<comment type="caution">
    <text evidence="2">The sequence shown here is derived from an EMBL/GenBank/DDBJ whole genome shotgun (WGS) entry which is preliminary data.</text>
</comment>
<reference evidence="2 3" key="1">
    <citation type="submission" date="2020-03" db="EMBL/GenBank/DDBJ databases">
        <title>Dissostichus mawsoni Genome sequencing and assembly.</title>
        <authorList>
            <person name="Park H."/>
        </authorList>
    </citation>
    <scope>NUCLEOTIDE SEQUENCE [LARGE SCALE GENOMIC DNA]</scope>
    <source>
        <strain evidence="2">DM0001</strain>
        <tissue evidence="2">Muscle</tissue>
    </source>
</reference>
<dbReference type="EMBL" id="JAAKFY010000009">
    <property type="protein sequence ID" value="KAF3852933.1"/>
    <property type="molecule type" value="Genomic_DNA"/>
</dbReference>
<feature type="compositionally biased region" description="Polar residues" evidence="1">
    <location>
        <begin position="1"/>
        <end position="19"/>
    </location>
</feature>
<feature type="non-terminal residue" evidence="2">
    <location>
        <position position="1"/>
    </location>
</feature>
<evidence type="ECO:0000313" key="2">
    <source>
        <dbReference type="EMBL" id="KAF3852933.1"/>
    </source>
</evidence>
<organism evidence="2 3">
    <name type="scientific">Dissostichus mawsoni</name>
    <name type="common">Antarctic cod</name>
    <dbReference type="NCBI Taxonomy" id="36200"/>
    <lineage>
        <taxon>Eukaryota</taxon>
        <taxon>Metazoa</taxon>
        <taxon>Chordata</taxon>
        <taxon>Craniata</taxon>
        <taxon>Vertebrata</taxon>
        <taxon>Euteleostomi</taxon>
        <taxon>Actinopterygii</taxon>
        <taxon>Neopterygii</taxon>
        <taxon>Teleostei</taxon>
        <taxon>Neoteleostei</taxon>
        <taxon>Acanthomorphata</taxon>
        <taxon>Eupercaria</taxon>
        <taxon>Perciformes</taxon>
        <taxon>Notothenioidei</taxon>
        <taxon>Nototheniidae</taxon>
        <taxon>Dissostichus</taxon>
    </lineage>
</organism>
<sequence>MEPVSRLQNGARLQTSKWSPSPDFKWSPTLRNLSAPSVSPSSSFRLSKLLVSSFLVSSSSFLVSSFLFT</sequence>
<evidence type="ECO:0000313" key="3">
    <source>
        <dbReference type="Proteomes" id="UP000518266"/>
    </source>
</evidence>
<evidence type="ECO:0000256" key="1">
    <source>
        <dbReference type="SAM" id="MobiDB-lite"/>
    </source>
</evidence>
<dbReference type="Proteomes" id="UP000518266">
    <property type="component" value="Unassembled WGS sequence"/>
</dbReference>
<protein>
    <submittedName>
        <fullName evidence="2">Uncharacterized protein</fullName>
    </submittedName>
</protein>
<dbReference type="AlphaFoldDB" id="A0A7J5YUQ2"/>
<proteinExistence type="predicted"/>
<gene>
    <name evidence="2" type="ORF">F7725_006288</name>
</gene>
<accession>A0A7J5YUQ2</accession>